<keyword evidence="4 6" id="KW-1133">Transmembrane helix</keyword>
<evidence type="ECO:0000259" key="7">
    <source>
        <dbReference type="Pfam" id="PF02687"/>
    </source>
</evidence>
<dbReference type="GO" id="GO:0005886">
    <property type="term" value="C:plasma membrane"/>
    <property type="evidence" value="ECO:0007669"/>
    <property type="project" value="UniProtKB-SubCell"/>
</dbReference>
<dbReference type="KEGG" id="raj:RA11412_0176"/>
<organism evidence="8 9">
    <name type="scientific">Rothia aeria</name>
    <dbReference type="NCBI Taxonomy" id="172042"/>
    <lineage>
        <taxon>Bacteria</taxon>
        <taxon>Bacillati</taxon>
        <taxon>Actinomycetota</taxon>
        <taxon>Actinomycetes</taxon>
        <taxon>Micrococcales</taxon>
        <taxon>Micrococcaceae</taxon>
        <taxon>Rothia</taxon>
    </lineage>
</organism>
<keyword evidence="5 6" id="KW-0472">Membrane</keyword>
<feature type="transmembrane region" description="Helical" evidence="6">
    <location>
        <begin position="21"/>
        <end position="45"/>
    </location>
</feature>
<dbReference type="GeneID" id="93862108"/>
<accession>A0A2Z5QVP8</accession>
<dbReference type="InterPro" id="IPR003838">
    <property type="entry name" value="ABC3_permease_C"/>
</dbReference>
<proteinExistence type="predicted"/>
<evidence type="ECO:0000256" key="1">
    <source>
        <dbReference type="ARBA" id="ARBA00004651"/>
    </source>
</evidence>
<evidence type="ECO:0000256" key="6">
    <source>
        <dbReference type="SAM" id="Phobius"/>
    </source>
</evidence>
<feature type="domain" description="ABC3 transporter permease C-terminal" evidence="7">
    <location>
        <begin position="87"/>
        <end position="189"/>
    </location>
</feature>
<keyword evidence="3 6" id="KW-0812">Transmembrane</keyword>
<feature type="transmembrane region" description="Helical" evidence="6">
    <location>
        <begin position="160"/>
        <end position="185"/>
    </location>
</feature>
<reference evidence="8 9" key="1">
    <citation type="submission" date="2016-10" db="EMBL/GenBank/DDBJ databases">
        <title>Genome sequence of Rothia aeria strain JCM11412.</title>
        <authorList>
            <person name="Nambu T."/>
        </authorList>
    </citation>
    <scope>NUCLEOTIDE SEQUENCE [LARGE SCALE GENOMIC DNA]</scope>
    <source>
        <strain evidence="8 9">JCM 11412</strain>
    </source>
</reference>
<dbReference type="Proteomes" id="UP000250241">
    <property type="component" value="Chromosome"/>
</dbReference>
<protein>
    <recommendedName>
        <fullName evidence="7">ABC3 transporter permease C-terminal domain-containing protein</fullName>
    </recommendedName>
</protein>
<gene>
    <name evidence="8" type="ORF">RA11412_0176</name>
</gene>
<feature type="transmembrane region" description="Helical" evidence="6">
    <location>
        <begin position="403"/>
        <end position="428"/>
    </location>
</feature>
<feature type="transmembrane region" description="Helical" evidence="6">
    <location>
        <begin position="350"/>
        <end position="371"/>
    </location>
</feature>
<evidence type="ECO:0000313" key="9">
    <source>
        <dbReference type="Proteomes" id="UP000250241"/>
    </source>
</evidence>
<dbReference type="RefSeq" id="WP_128087123.1">
    <property type="nucleotide sequence ID" value="NZ_CP068102.1"/>
</dbReference>
<dbReference type="EMBL" id="AP017895">
    <property type="protein sequence ID" value="BAV86475.1"/>
    <property type="molecule type" value="Genomic_DNA"/>
</dbReference>
<feature type="transmembrane region" description="Helical" evidence="6">
    <location>
        <begin position="440"/>
        <end position="462"/>
    </location>
</feature>
<evidence type="ECO:0000256" key="2">
    <source>
        <dbReference type="ARBA" id="ARBA00022475"/>
    </source>
</evidence>
<feature type="transmembrane region" description="Helical" evidence="6">
    <location>
        <begin position="65"/>
        <end position="93"/>
    </location>
</feature>
<keyword evidence="2" id="KW-1003">Cell membrane</keyword>
<evidence type="ECO:0000313" key="8">
    <source>
        <dbReference type="EMBL" id="BAV86475.1"/>
    </source>
</evidence>
<feature type="transmembrane region" description="Helical" evidence="6">
    <location>
        <begin position="114"/>
        <end position="140"/>
    </location>
</feature>
<comment type="subcellular location">
    <subcellularLocation>
        <location evidence="1">Cell membrane</location>
        <topology evidence="1">Multi-pass membrane protein</topology>
    </subcellularLocation>
</comment>
<evidence type="ECO:0000256" key="4">
    <source>
        <dbReference type="ARBA" id="ARBA00022989"/>
    </source>
</evidence>
<name>A0A2Z5QVP8_9MICC</name>
<keyword evidence="9" id="KW-1185">Reference proteome</keyword>
<feature type="transmembrane region" description="Helical" evidence="6">
    <location>
        <begin position="206"/>
        <end position="227"/>
    </location>
</feature>
<evidence type="ECO:0000256" key="5">
    <source>
        <dbReference type="ARBA" id="ARBA00023136"/>
    </source>
</evidence>
<evidence type="ECO:0000256" key="3">
    <source>
        <dbReference type="ARBA" id="ARBA00022692"/>
    </source>
</evidence>
<feature type="transmembrane region" description="Helical" evidence="6">
    <location>
        <begin position="309"/>
        <end position="330"/>
    </location>
</feature>
<sequence>MQTFTMLARRTLPTTQAVMPVLAFAASAALTLLVAGGIQAFHLWLGDPSLPGRGAQSHPSNYLQSAYILLAWASGFLLLTPLFTLGASAARLSARRRDDRLATLRLLGASTGRITLYTVAEALIYATVGFFIGFVLYLVLTIPFGMLHFLDTPLGAHNMILPAHLVFACYVGCLVIAALSSLFGLSKVTISPLGVRTRANAPKAGIVFLIAGLAVLVLGFIGAQLVLKILRASVGDGTFGTAMSVMFVLLILTLIVVFPLVLGMIAVDLLGGFTVWLYATIRVRIARTPAALLAWRAVLESPRAAWRQVSGVAMTTFIAALIGPVLGQLFRESTSQARRNVQDDTLLNDMWQGLFLLMFLSYLLVALSALLNQSAAIYERGSLYSSLRMMGTEAAVLKRSRRIVVFGPLLLVSTLSGLLALVLFGLIARSGVEPRFLLQSLGMIVVAIVLGMGLVFASLAATGPVMERVSRKPVSAV</sequence>
<dbReference type="Pfam" id="PF02687">
    <property type="entry name" value="FtsX"/>
    <property type="match status" value="1"/>
</dbReference>
<feature type="transmembrane region" description="Helical" evidence="6">
    <location>
        <begin position="247"/>
        <end position="279"/>
    </location>
</feature>
<dbReference type="AlphaFoldDB" id="A0A2Z5QVP8"/>